<evidence type="ECO:0000256" key="1">
    <source>
        <dbReference type="SAM" id="SignalP"/>
    </source>
</evidence>
<accession>A0ABS7CRI0</accession>
<evidence type="ECO:0008006" key="4">
    <source>
        <dbReference type="Google" id="ProtNLM"/>
    </source>
</evidence>
<feature type="chain" id="PRO_5046859109" description="GLPGLI family protein" evidence="1">
    <location>
        <begin position="20"/>
        <end position="243"/>
    </location>
</feature>
<organism evidence="2 3">
    <name type="scientific">Pontibacter aydingkolensis</name>
    <dbReference type="NCBI Taxonomy" id="1911536"/>
    <lineage>
        <taxon>Bacteria</taxon>
        <taxon>Pseudomonadati</taxon>
        <taxon>Bacteroidota</taxon>
        <taxon>Cytophagia</taxon>
        <taxon>Cytophagales</taxon>
        <taxon>Hymenobacteraceae</taxon>
        <taxon>Pontibacter</taxon>
    </lineage>
</organism>
<dbReference type="RefSeq" id="WP_219876196.1">
    <property type="nucleotide sequence ID" value="NZ_JAHYXK010000002.1"/>
</dbReference>
<feature type="signal peptide" evidence="1">
    <location>
        <begin position="1"/>
        <end position="19"/>
    </location>
</feature>
<dbReference type="EMBL" id="JAHYXK010000002">
    <property type="protein sequence ID" value="MBW7466321.1"/>
    <property type="molecule type" value="Genomic_DNA"/>
</dbReference>
<keyword evidence="3" id="KW-1185">Reference proteome</keyword>
<protein>
    <recommendedName>
        <fullName evidence="4">GLPGLI family protein</fullName>
    </recommendedName>
</protein>
<sequence>MKKLILILLAIFPYFAVQAQDVLLKRNGEEIQVKVQEITLDAVKYKRYDNLEGPIISIAKRDVFMIKYENGTKEVFEQTAPAATPHPTATARQRWQEYDQQNLKLSGPRIGFTVLSAKYRDEIQEEFDTNVNSFMTQFGWQFETRVFTLENGTSGLFEFVPLIGGLEQGKFLPSLSALVGLRGAKGLEFGVGPNISLGGAGLVLAAGTNFQSQGVNFPVNFAFAPSKDGGRFSMLFGFNSRKY</sequence>
<evidence type="ECO:0000313" key="2">
    <source>
        <dbReference type="EMBL" id="MBW7466321.1"/>
    </source>
</evidence>
<proteinExistence type="predicted"/>
<dbReference type="Proteomes" id="UP000813018">
    <property type="component" value="Unassembled WGS sequence"/>
</dbReference>
<comment type="caution">
    <text evidence="2">The sequence shown here is derived from an EMBL/GenBank/DDBJ whole genome shotgun (WGS) entry which is preliminary data.</text>
</comment>
<name>A0ABS7CRI0_9BACT</name>
<keyword evidence="1" id="KW-0732">Signal</keyword>
<reference evidence="2 3" key="1">
    <citation type="journal article" date="2016" name="Int. J. Syst. Evol. Microbiol.">
        <title>Pontibacter aydingkolensis sp. nov., isolated from soil of a salt lake.</title>
        <authorList>
            <person name="Osman G."/>
            <person name="Zhang T."/>
            <person name="Lou K."/>
            <person name="Gao Y."/>
            <person name="Chang W."/>
            <person name="Lin Q."/>
            <person name="Yang H.M."/>
            <person name="Huo X.D."/>
            <person name="Wang N."/>
        </authorList>
    </citation>
    <scope>NUCLEOTIDE SEQUENCE [LARGE SCALE GENOMIC DNA]</scope>
    <source>
        <strain evidence="2 3">KACC 19255</strain>
    </source>
</reference>
<evidence type="ECO:0000313" key="3">
    <source>
        <dbReference type="Proteomes" id="UP000813018"/>
    </source>
</evidence>
<gene>
    <name evidence="2" type="ORF">K0O23_04515</name>
</gene>